<dbReference type="AlphaFoldDB" id="A0AA95SN22"/>
<gene>
    <name evidence="1" type="ORF">PFX98_17985</name>
</gene>
<accession>A0AA95SN22</accession>
<dbReference type="RefSeq" id="WP_285231870.1">
    <property type="nucleotide sequence ID" value="NZ_CP116346.1"/>
</dbReference>
<dbReference type="KEGG" id="pais:PFX98_17985"/>
<name>A0AA95SN22_9BURK</name>
<evidence type="ECO:0000313" key="2">
    <source>
        <dbReference type="Proteomes" id="UP001177769"/>
    </source>
</evidence>
<proteinExistence type="predicted"/>
<keyword evidence="2" id="KW-1185">Reference proteome</keyword>
<organism evidence="1 2">
    <name type="scientific">Paucibacter sediminis</name>
    <dbReference type="NCBI Taxonomy" id="3019553"/>
    <lineage>
        <taxon>Bacteria</taxon>
        <taxon>Pseudomonadati</taxon>
        <taxon>Pseudomonadota</taxon>
        <taxon>Betaproteobacteria</taxon>
        <taxon>Burkholderiales</taxon>
        <taxon>Sphaerotilaceae</taxon>
        <taxon>Roseateles</taxon>
    </lineage>
</organism>
<evidence type="ECO:0000313" key="1">
    <source>
        <dbReference type="EMBL" id="WIT10790.1"/>
    </source>
</evidence>
<dbReference type="EMBL" id="CP116346">
    <property type="protein sequence ID" value="WIT10790.1"/>
    <property type="molecule type" value="Genomic_DNA"/>
</dbReference>
<sequence length="44" mass="4948">MRLRGRLWRIASVLAALAALALVFLAYAQPSLMQQLAEQVWACF</sequence>
<reference evidence="1" key="1">
    <citation type="submission" date="2023-01" db="EMBL/GenBank/DDBJ databases">
        <title>Whole genome sequence of Paucibacter sp. S2-9 isolated from pond sediment.</title>
        <authorList>
            <person name="Jung J.Y."/>
        </authorList>
    </citation>
    <scope>NUCLEOTIDE SEQUENCE</scope>
    <source>
        <strain evidence="1">S2-9</strain>
    </source>
</reference>
<protein>
    <submittedName>
        <fullName evidence="1">Uncharacterized protein</fullName>
    </submittedName>
</protein>
<dbReference type="Proteomes" id="UP001177769">
    <property type="component" value="Chromosome"/>
</dbReference>